<evidence type="ECO:0000256" key="2">
    <source>
        <dbReference type="PROSITE-ProRule" id="PRU00703"/>
    </source>
</evidence>
<dbReference type="SUPFAM" id="SSF54631">
    <property type="entry name" value="CBS-domain pair"/>
    <property type="match status" value="1"/>
</dbReference>
<dbReference type="PANTHER" id="PTHR43080:SF2">
    <property type="entry name" value="CBS DOMAIN-CONTAINING PROTEIN"/>
    <property type="match status" value="1"/>
</dbReference>
<keyword evidence="1 2" id="KW-0129">CBS domain</keyword>
<dbReference type="AlphaFoldDB" id="A0A849VA92"/>
<dbReference type="Gene3D" id="3.10.580.10">
    <property type="entry name" value="CBS-domain"/>
    <property type="match status" value="1"/>
</dbReference>
<evidence type="ECO:0000313" key="4">
    <source>
        <dbReference type="EMBL" id="NOU49543.1"/>
    </source>
</evidence>
<gene>
    <name evidence="4" type="ORF">HG263_03135</name>
</gene>
<keyword evidence="5" id="KW-1185">Reference proteome</keyword>
<evidence type="ECO:0000256" key="1">
    <source>
        <dbReference type="ARBA" id="ARBA00023122"/>
    </source>
</evidence>
<reference evidence="4 5" key="1">
    <citation type="submission" date="2020-04" db="EMBL/GenBank/DDBJ databases">
        <title>Pseudoalteromonas caenipelagi sp. nov., isolated from a tidal flat.</title>
        <authorList>
            <person name="Park S."/>
            <person name="Yoon J.-H."/>
        </authorList>
    </citation>
    <scope>NUCLEOTIDE SEQUENCE [LARGE SCALE GENOMIC DNA]</scope>
    <source>
        <strain evidence="4 5">JBTF-M23</strain>
    </source>
</reference>
<sequence length="196" mass="21988">MSEFKKMNTVKLENVYSLCDHYDSQPLTLYSSALKVVTDFTRRAPQMILKDVDIDHALFMMVNGHVRSKLVIDHDDTFLGVVNSRDLTGRKVLSIAQKRNQARSDLTVEDVMTSKNDLHALPFSLVKEAKIGDVLETLKEIGQQHVLLVSKNGGLRGMISASDIARALHIPVNIIQKAHSFKEIFAIIHGHEEMLA</sequence>
<feature type="domain" description="CBS" evidence="3">
    <location>
        <begin position="112"/>
        <end position="174"/>
    </location>
</feature>
<dbReference type="RefSeq" id="WP_171624609.1">
    <property type="nucleotide sequence ID" value="NZ_JABBPG010000001.1"/>
</dbReference>
<dbReference type="Proteomes" id="UP000586305">
    <property type="component" value="Unassembled WGS sequence"/>
</dbReference>
<protein>
    <submittedName>
        <fullName evidence="4">CBS domain-containing protein</fullName>
    </submittedName>
</protein>
<comment type="caution">
    <text evidence="4">The sequence shown here is derived from an EMBL/GenBank/DDBJ whole genome shotgun (WGS) entry which is preliminary data.</text>
</comment>
<dbReference type="InterPro" id="IPR051257">
    <property type="entry name" value="Diverse_CBS-Domain"/>
</dbReference>
<proteinExistence type="predicted"/>
<dbReference type="EMBL" id="JABBPG010000001">
    <property type="protein sequence ID" value="NOU49543.1"/>
    <property type="molecule type" value="Genomic_DNA"/>
</dbReference>
<name>A0A849VA92_9GAMM</name>
<evidence type="ECO:0000259" key="3">
    <source>
        <dbReference type="PROSITE" id="PS51371"/>
    </source>
</evidence>
<accession>A0A849VA92</accession>
<organism evidence="4 5">
    <name type="scientific">Pseudoalteromonas caenipelagi</name>
    <dbReference type="NCBI Taxonomy" id="2726988"/>
    <lineage>
        <taxon>Bacteria</taxon>
        <taxon>Pseudomonadati</taxon>
        <taxon>Pseudomonadota</taxon>
        <taxon>Gammaproteobacteria</taxon>
        <taxon>Alteromonadales</taxon>
        <taxon>Pseudoalteromonadaceae</taxon>
        <taxon>Pseudoalteromonas</taxon>
    </lineage>
</organism>
<dbReference type="InterPro" id="IPR000644">
    <property type="entry name" value="CBS_dom"/>
</dbReference>
<dbReference type="PANTHER" id="PTHR43080">
    <property type="entry name" value="CBS DOMAIN-CONTAINING PROTEIN CBSX3, MITOCHONDRIAL"/>
    <property type="match status" value="1"/>
</dbReference>
<dbReference type="PROSITE" id="PS51371">
    <property type="entry name" value="CBS"/>
    <property type="match status" value="1"/>
</dbReference>
<dbReference type="Pfam" id="PF00571">
    <property type="entry name" value="CBS"/>
    <property type="match status" value="2"/>
</dbReference>
<evidence type="ECO:0000313" key="5">
    <source>
        <dbReference type="Proteomes" id="UP000586305"/>
    </source>
</evidence>
<dbReference type="InterPro" id="IPR046342">
    <property type="entry name" value="CBS_dom_sf"/>
</dbReference>